<dbReference type="RefSeq" id="WP_162386497.1">
    <property type="nucleotide sequence ID" value="NZ_CP045997.1"/>
</dbReference>
<keyword evidence="3" id="KW-1185">Reference proteome</keyword>
<dbReference type="AlphaFoldDB" id="A0A6P1VUK6"/>
<evidence type="ECO:0000313" key="2">
    <source>
        <dbReference type="EMBL" id="QHV96088.1"/>
    </source>
</evidence>
<evidence type="ECO:0000259" key="1">
    <source>
        <dbReference type="Pfam" id="PF04965"/>
    </source>
</evidence>
<name>A0A6P1VUK6_9BACT</name>
<sequence>MPADYYAIPPSFGALVKRQSLDKLPLDESVRQNIALYLSTRPGEYHFDSAYGCIIHNYEFQELNETPSKDQIKRSIEDYLRKFDKRIEPERVAIEVADVEEKIDGRNPRICRYVQIVVRCRLTQTREMLPEMKFRVVRYS</sequence>
<organism evidence="2 3">
    <name type="scientific">Spirosoma endbachense</name>
    <dbReference type="NCBI Taxonomy" id="2666025"/>
    <lineage>
        <taxon>Bacteria</taxon>
        <taxon>Pseudomonadati</taxon>
        <taxon>Bacteroidota</taxon>
        <taxon>Cytophagia</taxon>
        <taxon>Cytophagales</taxon>
        <taxon>Cytophagaceae</taxon>
        <taxon>Spirosoma</taxon>
    </lineage>
</organism>
<dbReference type="Pfam" id="PF04965">
    <property type="entry name" value="GPW_gp25"/>
    <property type="match status" value="1"/>
</dbReference>
<dbReference type="SUPFAM" id="SSF160719">
    <property type="entry name" value="gpW/gp25-like"/>
    <property type="match status" value="1"/>
</dbReference>
<feature type="domain" description="IraD/Gp25-like" evidence="1">
    <location>
        <begin position="26"/>
        <end position="124"/>
    </location>
</feature>
<dbReference type="KEGG" id="senf:GJR95_14200"/>
<evidence type="ECO:0000313" key="3">
    <source>
        <dbReference type="Proteomes" id="UP000464577"/>
    </source>
</evidence>
<protein>
    <recommendedName>
        <fullName evidence="1">IraD/Gp25-like domain-containing protein</fullName>
    </recommendedName>
</protein>
<dbReference type="Gene3D" id="3.10.450.40">
    <property type="match status" value="1"/>
</dbReference>
<reference evidence="2 3" key="1">
    <citation type="submission" date="2019-11" db="EMBL/GenBank/DDBJ databases">
        <title>Spirosoma endbachense sp. nov., isolated from a natural salt meadow.</title>
        <authorList>
            <person name="Rojas J."/>
            <person name="Ambika Manirajan B."/>
            <person name="Ratering S."/>
            <person name="Suarez C."/>
            <person name="Geissler-Plaum R."/>
            <person name="Schnell S."/>
        </authorList>
    </citation>
    <scope>NUCLEOTIDE SEQUENCE [LARGE SCALE GENOMIC DNA]</scope>
    <source>
        <strain evidence="2 3">I-24</strain>
    </source>
</reference>
<dbReference type="InterPro" id="IPR007048">
    <property type="entry name" value="IraD/Gp25-like"/>
</dbReference>
<gene>
    <name evidence="2" type="ORF">GJR95_14200</name>
</gene>
<dbReference type="Proteomes" id="UP000464577">
    <property type="component" value="Chromosome"/>
</dbReference>
<accession>A0A6P1VUK6</accession>
<dbReference type="EMBL" id="CP045997">
    <property type="protein sequence ID" value="QHV96088.1"/>
    <property type="molecule type" value="Genomic_DNA"/>
</dbReference>
<proteinExistence type="predicted"/>